<evidence type="ECO:0000313" key="1">
    <source>
        <dbReference type="EMBL" id="KAJ2983712.1"/>
    </source>
</evidence>
<dbReference type="Proteomes" id="UP001143910">
    <property type="component" value="Unassembled WGS sequence"/>
</dbReference>
<dbReference type="EMBL" id="JANJQO010000019">
    <property type="protein sequence ID" value="KAJ2983712.1"/>
    <property type="molecule type" value="Genomic_DNA"/>
</dbReference>
<name>A0ACC1NWK7_9HYPO</name>
<protein>
    <submittedName>
        <fullName evidence="1">Uncharacterized protein</fullName>
    </submittedName>
</protein>
<gene>
    <name evidence="1" type="ORF">NQ176_g509</name>
</gene>
<proteinExistence type="predicted"/>
<keyword evidence="2" id="KW-1185">Reference proteome</keyword>
<reference evidence="1" key="1">
    <citation type="submission" date="2022-08" db="EMBL/GenBank/DDBJ databases">
        <title>Genome Sequence of Lecanicillium fungicola.</title>
        <authorList>
            <person name="Buettner E."/>
        </authorList>
    </citation>
    <scope>NUCLEOTIDE SEQUENCE</scope>
    <source>
        <strain evidence="1">Babe33</strain>
    </source>
</reference>
<sequence length="210" mass="22984">MDDSFINKISQRSRVVQSEEQRQDAAVLRHGKRDANSGRKDAKGVSERNASHLRQQRQKQNKISEFCLSFGVFCHRGFHPSKSNTTTHSLVMWATTLCVYLAALATAMAVSASVVQDAGALLPSGQPREFELVITWERYAPLGISRKMLLVNGQTPGPELLIDQDDEVVVHVVNKSPFNTTVHFHGGNVVVVVVIALAGGHGPIIGRHLA</sequence>
<evidence type="ECO:0000313" key="2">
    <source>
        <dbReference type="Proteomes" id="UP001143910"/>
    </source>
</evidence>
<comment type="caution">
    <text evidence="1">The sequence shown here is derived from an EMBL/GenBank/DDBJ whole genome shotgun (WGS) entry which is preliminary data.</text>
</comment>
<accession>A0ACC1NWK7</accession>
<organism evidence="1 2">
    <name type="scientific">Zarea fungicola</name>
    <dbReference type="NCBI Taxonomy" id="93591"/>
    <lineage>
        <taxon>Eukaryota</taxon>
        <taxon>Fungi</taxon>
        <taxon>Dikarya</taxon>
        <taxon>Ascomycota</taxon>
        <taxon>Pezizomycotina</taxon>
        <taxon>Sordariomycetes</taxon>
        <taxon>Hypocreomycetidae</taxon>
        <taxon>Hypocreales</taxon>
        <taxon>Cordycipitaceae</taxon>
        <taxon>Zarea</taxon>
    </lineage>
</organism>